<proteinExistence type="predicted"/>
<feature type="transmembrane region" description="Helical" evidence="6">
    <location>
        <begin position="64"/>
        <end position="92"/>
    </location>
</feature>
<feature type="domain" description="Major facilitator superfamily (MFS) profile" evidence="7">
    <location>
        <begin position="64"/>
        <end position="338"/>
    </location>
</feature>
<feature type="transmembrane region" description="Helical" evidence="6">
    <location>
        <begin position="218"/>
        <end position="240"/>
    </location>
</feature>
<feature type="region of interest" description="Disordered" evidence="5">
    <location>
        <begin position="251"/>
        <end position="270"/>
    </location>
</feature>
<keyword evidence="4 6" id="KW-0472">Membrane</keyword>
<dbReference type="PROSITE" id="PS50850">
    <property type="entry name" value="MFS"/>
    <property type="match status" value="1"/>
</dbReference>
<accession>A0A0G2ECW3</accession>
<evidence type="ECO:0000256" key="3">
    <source>
        <dbReference type="ARBA" id="ARBA00022989"/>
    </source>
</evidence>
<dbReference type="GO" id="GO:0005886">
    <property type="term" value="C:plasma membrane"/>
    <property type="evidence" value="ECO:0007669"/>
    <property type="project" value="TreeGrafter"/>
</dbReference>
<evidence type="ECO:0000259" key="7">
    <source>
        <dbReference type="PROSITE" id="PS50850"/>
    </source>
</evidence>
<dbReference type="Gene3D" id="1.20.1250.20">
    <property type="entry name" value="MFS general substrate transporter like domains"/>
    <property type="match status" value="1"/>
</dbReference>
<feature type="transmembrane region" description="Helical" evidence="6">
    <location>
        <begin position="104"/>
        <end position="124"/>
    </location>
</feature>
<keyword evidence="2 6" id="KW-0812">Transmembrane</keyword>
<dbReference type="InterPro" id="IPR036259">
    <property type="entry name" value="MFS_trans_sf"/>
</dbReference>
<gene>
    <name evidence="8" type="ORF">UCRPC4_g04134</name>
</gene>
<reference evidence="8 9" key="2">
    <citation type="submission" date="2015-05" db="EMBL/GenBank/DDBJ databases">
        <authorList>
            <person name="Morales-Cruz A."/>
            <person name="Amrine K.C."/>
            <person name="Cantu D."/>
        </authorList>
    </citation>
    <scope>NUCLEOTIDE SEQUENCE [LARGE SCALE GENOMIC DNA]</scope>
    <source>
        <strain evidence="8">UCRPC4</strain>
    </source>
</reference>
<dbReference type="PANTHER" id="PTHR23502:SF29">
    <property type="entry name" value="TRANSPORTER, PUTATIVE (AFU_ORTHOLOGUE AFUA_6G06680)-RELATED"/>
    <property type="match status" value="1"/>
</dbReference>
<dbReference type="InterPro" id="IPR011701">
    <property type="entry name" value="MFS"/>
</dbReference>
<dbReference type="EMBL" id="LCWF01000094">
    <property type="protein sequence ID" value="KKY20767.1"/>
    <property type="molecule type" value="Genomic_DNA"/>
</dbReference>
<protein>
    <submittedName>
        <fullName evidence="8">Putative mfs transporter</fullName>
    </submittedName>
</protein>
<feature type="transmembrane region" description="Helical" evidence="6">
    <location>
        <begin position="191"/>
        <end position="212"/>
    </location>
</feature>
<evidence type="ECO:0000256" key="2">
    <source>
        <dbReference type="ARBA" id="ARBA00022692"/>
    </source>
</evidence>
<evidence type="ECO:0000256" key="5">
    <source>
        <dbReference type="SAM" id="MobiDB-lite"/>
    </source>
</evidence>
<feature type="transmembrane region" description="Helical" evidence="6">
    <location>
        <begin position="162"/>
        <end position="184"/>
    </location>
</feature>
<dbReference type="GO" id="GO:0022857">
    <property type="term" value="F:transmembrane transporter activity"/>
    <property type="evidence" value="ECO:0007669"/>
    <property type="project" value="InterPro"/>
</dbReference>
<dbReference type="Proteomes" id="UP000053317">
    <property type="component" value="Unassembled WGS sequence"/>
</dbReference>
<dbReference type="InterPro" id="IPR020846">
    <property type="entry name" value="MFS_dom"/>
</dbReference>
<organism evidence="8 9">
    <name type="scientific">Phaeomoniella chlamydospora</name>
    <name type="common">Phaeoacremonium chlamydosporum</name>
    <dbReference type="NCBI Taxonomy" id="158046"/>
    <lineage>
        <taxon>Eukaryota</taxon>
        <taxon>Fungi</taxon>
        <taxon>Dikarya</taxon>
        <taxon>Ascomycota</taxon>
        <taxon>Pezizomycotina</taxon>
        <taxon>Eurotiomycetes</taxon>
        <taxon>Chaetothyriomycetidae</taxon>
        <taxon>Phaeomoniellales</taxon>
        <taxon>Phaeomoniellaceae</taxon>
        <taxon>Phaeomoniella</taxon>
    </lineage>
</organism>
<dbReference type="OrthoDB" id="2585655at2759"/>
<feature type="transmembrane region" description="Helical" evidence="6">
    <location>
        <begin position="131"/>
        <end position="150"/>
    </location>
</feature>
<keyword evidence="3 6" id="KW-1133">Transmembrane helix</keyword>
<dbReference type="PANTHER" id="PTHR23502">
    <property type="entry name" value="MAJOR FACILITATOR SUPERFAMILY"/>
    <property type="match status" value="1"/>
</dbReference>
<name>A0A0G2ECW3_PHACM</name>
<comment type="caution">
    <text evidence="8">The sequence shown here is derived from an EMBL/GenBank/DDBJ whole genome shotgun (WGS) entry which is preliminary data.</text>
</comment>
<evidence type="ECO:0000256" key="1">
    <source>
        <dbReference type="ARBA" id="ARBA00004141"/>
    </source>
</evidence>
<keyword evidence="9" id="KW-1185">Reference proteome</keyword>
<evidence type="ECO:0000256" key="6">
    <source>
        <dbReference type="SAM" id="Phobius"/>
    </source>
</evidence>
<dbReference type="AlphaFoldDB" id="A0A0G2ECW3"/>
<comment type="subcellular location">
    <subcellularLocation>
        <location evidence="1">Membrane</location>
        <topology evidence="1">Multi-pass membrane protein</topology>
    </subcellularLocation>
</comment>
<evidence type="ECO:0000313" key="9">
    <source>
        <dbReference type="Proteomes" id="UP000053317"/>
    </source>
</evidence>
<reference evidence="8 9" key="1">
    <citation type="submission" date="2015-05" db="EMBL/GenBank/DDBJ databases">
        <title>Distinctive expansion of gene families associated with plant cell wall degradation and secondary metabolism in the genomes of grapevine trunk pathogens.</title>
        <authorList>
            <person name="Lawrence D.P."/>
            <person name="Travadon R."/>
            <person name="Rolshausen P.E."/>
            <person name="Baumgartner K."/>
        </authorList>
    </citation>
    <scope>NUCLEOTIDE SEQUENCE [LARGE SCALE GENOMIC DNA]</scope>
    <source>
        <strain evidence="8">UCRPC4</strain>
    </source>
</reference>
<dbReference type="Pfam" id="PF07690">
    <property type="entry name" value="MFS_1"/>
    <property type="match status" value="1"/>
</dbReference>
<sequence>MPLGVIDTKGTAPGTVLLQDGEGISKAQDLKHGAGKSANIVLVPQPSSDPNDPLNWPRWKKDTVFFVIFFSTIVLAAVPAPILSSAVVVLSLELGKSLNDISELSGYQLLVVGCFGPIVCALATKYGKRPQFVFASIMAVIGTAICVGARDKYDMLFAGRLIQGFGTTAFESLSVAALGDIYFVHERPMRTGIMVLTLTCVSALAAIIGGPITEHLGWRYLFIIHLPFVVICCPATVFFLPETQYTRQVATPSASQGDVQKPPSSGLRDDKISDTMIVDRSREAAEDSLMLPKKTFRQELSLYNGSYSQRNLVELAISPLLTLLNPSIMWVSCALEDV</sequence>
<dbReference type="SUPFAM" id="SSF103473">
    <property type="entry name" value="MFS general substrate transporter"/>
    <property type="match status" value="1"/>
</dbReference>
<evidence type="ECO:0000313" key="8">
    <source>
        <dbReference type="EMBL" id="KKY20767.1"/>
    </source>
</evidence>
<evidence type="ECO:0000256" key="4">
    <source>
        <dbReference type="ARBA" id="ARBA00023136"/>
    </source>
</evidence>